<feature type="domain" description="RNase H type-1" evidence="1">
    <location>
        <begin position="126"/>
        <end position="247"/>
    </location>
</feature>
<proteinExistence type="predicted"/>
<reference evidence="2" key="2">
    <citation type="journal article" date="2024" name="Plant">
        <title>Genomic evolution and insights into agronomic trait innovations of Sesamum species.</title>
        <authorList>
            <person name="Miao H."/>
            <person name="Wang L."/>
            <person name="Qu L."/>
            <person name="Liu H."/>
            <person name="Sun Y."/>
            <person name="Le M."/>
            <person name="Wang Q."/>
            <person name="Wei S."/>
            <person name="Zheng Y."/>
            <person name="Lin W."/>
            <person name="Duan Y."/>
            <person name="Cao H."/>
            <person name="Xiong S."/>
            <person name="Wang X."/>
            <person name="Wei L."/>
            <person name="Li C."/>
            <person name="Ma Q."/>
            <person name="Ju M."/>
            <person name="Zhao R."/>
            <person name="Li G."/>
            <person name="Mu C."/>
            <person name="Tian Q."/>
            <person name="Mei H."/>
            <person name="Zhang T."/>
            <person name="Gao T."/>
            <person name="Zhang H."/>
        </authorList>
    </citation>
    <scope>NUCLEOTIDE SEQUENCE</scope>
    <source>
        <strain evidence="2">G01</strain>
    </source>
</reference>
<name>A0AAW2J7U7_9LAMI</name>
<dbReference type="InterPro" id="IPR036397">
    <property type="entry name" value="RNaseH_sf"/>
</dbReference>
<dbReference type="CDD" id="cd06222">
    <property type="entry name" value="RNase_H_like"/>
    <property type="match status" value="1"/>
</dbReference>
<reference evidence="2" key="1">
    <citation type="submission" date="2020-06" db="EMBL/GenBank/DDBJ databases">
        <authorList>
            <person name="Li T."/>
            <person name="Hu X."/>
            <person name="Zhang T."/>
            <person name="Song X."/>
            <person name="Zhang H."/>
            <person name="Dai N."/>
            <person name="Sheng W."/>
            <person name="Hou X."/>
            <person name="Wei L."/>
        </authorList>
    </citation>
    <scope>NUCLEOTIDE SEQUENCE</scope>
    <source>
        <strain evidence="2">G01</strain>
        <tissue evidence="2">Leaf</tissue>
    </source>
</reference>
<dbReference type="AlphaFoldDB" id="A0AAW2J7U7"/>
<dbReference type="Pfam" id="PF13456">
    <property type="entry name" value="RVT_3"/>
    <property type="match status" value="1"/>
</dbReference>
<dbReference type="GO" id="GO:0004523">
    <property type="term" value="F:RNA-DNA hybrid ribonuclease activity"/>
    <property type="evidence" value="ECO:0007669"/>
    <property type="project" value="InterPro"/>
</dbReference>
<gene>
    <name evidence="2" type="ORF">Sangu_2607900</name>
</gene>
<protein>
    <recommendedName>
        <fullName evidence="1">RNase H type-1 domain-containing protein</fullName>
    </recommendedName>
</protein>
<dbReference type="PANTHER" id="PTHR47074">
    <property type="entry name" value="BNAC02G40300D PROTEIN"/>
    <property type="match status" value="1"/>
</dbReference>
<dbReference type="GO" id="GO:0003676">
    <property type="term" value="F:nucleic acid binding"/>
    <property type="evidence" value="ECO:0007669"/>
    <property type="project" value="InterPro"/>
</dbReference>
<dbReference type="InterPro" id="IPR044730">
    <property type="entry name" value="RNase_H-like_dom_plant"/>
</dbReference>
<dbReference type="PANTHER" id="PTHR47074:SF48">
    <property type="entry name" value="POLYNUCLEOTIDYL TRANSFERASE, RIBONUCLEASE H-LIKE SUPERFAMILY PROTEIN"/>
    <property type="match status" value="1"/>
</dbReference>
<dbReference type="InterPro" id="IPR052929">
    <property type="entry name" value="RNase_H-like_EbsB-rel"/>
</dbReference>
<dbReference type="InterPro" id="IPR012337">
    <property type="entry name" value="RNaseH-like_sf"/>
</dbReference>
<dbReference type="InterPro" id="IPR002156">
    <property type="entry name" value="RNaseH_domain"/>
</dbReference>
<dbReference type="EMBL" id="JACGWK010001389">
    <property type="protein sequence ID" value="KAL0289660.1"/>
    <property type="molecule type" value="Genomic_DNA"/>
</dbReference>
<accession>A0AAW2J7U7</accession>
<evidence type="ECO:0000259" key="1">
    <source>
        <dbReference type="Pfam" id="PF13456"/>
    </source>
</evidence>
<comment type="caution">
    <text evidence="2">The sequence shown here is derived from an EMBL/GenBank/DDBJ whole genome shotgun (WGS) entry which is preliminary data.</text>
</comment>
<organism evidence="2">
    <name type="scientific">Sesamum angustifolium</name>
    <dbReference type="NCBI Taxonomy" id="2727405"/>
    <lineage>
        <taxon>Eukaryota</taxon>
        <taxon>Viridiplantae</taxon>
        <taxon>Streptophyta</taxon>
        <taxon>Embryophyta</taxon>
        <taxon>Tracheophyta</taxon>
        <taxon>Spermatophyta</taxon>
        <taxon>Magnoliopsida</taxon>
        <taxon>eudicotyledons</taxon>
        <taxon>Gunneridae</taxon>
        <taxon>Pentapetalae</taxon>
        <taxon>asterids</taxon>
        <taxon>lamiids</taxon>
        <taxon>Lamiales</taxon>
        <taxon>Pedaliaceae</taxon>
        <taxon>Sesamum</taxon>
    </lineage>
</organism>
<dbReference type="SUPFAM" id="SSF53098">
    <property type="entry name" value="Ribonuclease H-like"/>
    <property type="match status" value="1"/>
</dbReference>
<evidence type="ECO:0000313" key="2">
    <source>
        <dbReference type="EMBL" id="KAL0289660.1"/>
    </source>
</evidence>
<dbReference type="Gene3D" id="3.30.420.10">
    <property type="entry name" value="Ribonuclease H-like superfamily/Ribonuclease H"/>
    <property type="match status" value="1"/>
</dbReference>
<sequence length="270" mass="30513">MTCRYPSEDSKHVFYDYPFARQTWALANLPSAVWNSWPGGLEEWLLLIRQGLDHDEFNMFVVVCWMMWKHRNALVMENKSSTPLEVVNSARSFLMDFQKCIVRTTHPGQPSEMAWSPPKQGLIKINFDASISKNLGGVGIGVVARDHERRILDWRTATVLGITAPEHDEAITARTAVEFANQMDWRSCVIEGDCLQAIQKIRATKEDSSSTGAIISDIHVFTTDFVSVLYSHVKRSTNRAAHCLAQVAFSLQEEGVLPSQFVIFLGWIPI</sequence>